<reference evidence="3 4" key="1">
    <citation type="submission" date="2020-03" db="EMBL/GenBank/DDBJ databases">
        <title>Draft Genome Sequence of Cudoniella acicularis.</title>
        <authorList>
            <person name="Buettner E."/>
            <person name="Kellner H."/>
        </authorList>
    </citation>
    <scope>NUCLEOTIDE SEQUENCE [LARGE SCALE GENOMIC DNA]</scope>
    <source>
        <strain evidence="3 4">DSM 108380</strain>
    </source>
</reference>
<proteinExistence type="predicted"/>
<feature type="chain" id="PRO_5034023248" description="Major facilitator superfamily transporter" evidence="2">
    <location>
        <begin position="21"/>
        <end position="714"/>
    </location>
</feature>
<evidence type="ECO:0008006" key="5">
    <source>
        <dbReference type="Google" id="ProtNLM"/>
    </source>
</evidence>
<feature type="region of interest" description="Disordered" evidence="1">
    <location>
        <begin position="47"/>
        <end position="110"/>
    </location>
</feature>
<dbReference type="InterPro" id="IPR021822">
    <property type="entry name" value="DUF3405"/>
</dbReference>
<evidence type="ECO:0000313" key="4">
    <source>
        <dbReference type="Proteomes" id="UP000566819"/>
    </source>
</evidence>
<keyword evidence="4" id="KW-1185">Reference proteome</keyword>
<protein>
    <recommendedName>
        <fullName evidence="5">Major facilitator superfamily transporter</fullName>
    </recommendedName>
</protein>
<feature type="region of interest" description="Disordered" evidence="1">
    <location>
        <begin position="284"/>
        <end position="303"/>
    </location>
</feature>
<dbReference type="PANTHER" id="PTHR36205:SF2">
    <property type="entry name" value="MAJOR FACILITATOR SUPERFAMILY TRANSPORTER"/>
    <property type="match status" value="1"/>
</dbReference>
<comment type="caution">
    <text evidence="3">The sequence shown here is derived from an EMBL/GenBank/DDBJ whole genome shotgun (WGS) entry which is preliminary data.</text>
</comment>
<evidence type="ECO:0000256" key="2">
    <source>
        <dbReference type="SAM" id="SignalP"/>
    </source>
</evidence>
<keyword evidence="2" id="KW-0732">Signal</keyword>
<dbReference type="Proteomes" id="UP000566819">
    <property type="component" value="Unassembled WGS sequence"/>
</dbReference>
<accession>A0A8H4RUX3</accession>
<name>A0A8H4RUX3_9HELO</name>
<dbReference type="AlphaFoldDB" id="A0A8H4RUX3"/>
<dbReference type="Pfam" id="PF11885">
    <property type="entry name" value="DUF3405"/>
    <property type="match status" value="1"/>
</dbReference>
<gene>
    <name evidence="3" type="ORF">G7Y89_g1595</name>
</gene>
<sequence length="714" mass="80468">MRNRLLVLALFLGAVIYLWAPRPDAATLAQNGDTTGSETWAQKYWPKFGSANPESPIEKESQTASRHSSARPATAATTDTEAVPGASPTEIAPANPETPVVDEEHPKFTGSPLTLQEQYKIEHDLLAQSESVGAIYGATLNNLVDQKPLGASASALTPAATKVPFAKSRPHIYNPYPDYNSEAWKANNKGEYAQCDGPDGPVEDWSAFVGHAEAFADPHIGSYNLLKIDNNICFERETRLGPVGHLEDEEVNSTATDRWSDVKWGELQKQCVKKNAARFALVEKKPPGPESSDGEVKREETPVGSTNRTAVLWRSWSGRTYTEDDKQIIRALVSDLALRTGGEYQVYLLVHVREGELPIYDDPEVYQQAIQDNVPEEFWDMTILWNEPKMRELYPKIQPDWAVSVHHAQYLPLQKFAHDHPQFEFFWNWETDARYTGNHYDLVEKLALWGKAQPRKGMWERNERYYIPSYHGDYDTQFRKEVEMESGEETVWGPVPLRDITPIGPVPPVADPKDDDYEWGVGEEADHISLHPIFNPVSTNWVIRNDLWGWQGAENTPRRTAIGTHTRSSRRLLEAMHIENRKGNHIASEMCAPTLSFLHGLKAVFAPIPMFFDRPWEGRNLTKYFNPGPKGVSGSTMDAPFSLGVESRYAGTTWYYRATPPQRLYNHWLGWQDDGIGGPEWENANGRPCLPPILLHPIKDVEKPPPDFSSSSSA</sequence>
<feature type="signal peptide" evidence="2">
    <location>
        <begin position="1"/>
        <end position="20"/>
    </location>
</feature>
<evidence type="ECO:0000256" key="1">
    <source>
        <dbReference type="SAM" id="MobiDB-lite"/>
    </source>
</evidence>
<dbReference type="PANTHER" id="PTHR36205">
    <property type="entry name" value="CHROMOSOME 19, WHOLE GENOME SHOTGUN SEQUENCE"/>
    <property type="match status" value="1"/>
</dbReference>
<dbReference type="EMBL" id="JAAMPI010000063">
    <property type="protein sequence ID" value="KAF4636485.1"/>
    <property type="molecule type" value="Genomic_DNA"/>
</dbReference>
<dbReference type="OrthoDB" id="3353407at2759"/>
<evidence type="ECO:0000313" key="3">
    <source>
        <dbReference type="EMBL" id="KAF4636485.1"/>
    </source>
</evidence>
<organism evidence="3 4">
    <name type="scientific">Cudoniella acicularis</name>
    <dbReference type="NCBI Taxonomy" id="354080"/>
    <lineage>
        <taxon>Eukaryota</taxon>
        <taxon>Fungi</taxon>
        <taxon>Dikarya</taxon>
        <taxon>Ascomycota</taxon>
        <taxon>Pezizomycotina</taxon>
        <taxon>Leotiomycetes</taxon>
        <taxon>Helotiales</taxon>
        <taxon>Tricladiaceae</taxon>
        <taxon>Cudoniella</taxon>
    </lineage>
</organism>